<evidence type="ECO:0000313" key="2">
    <source>
        <dbReference type="Proteomes" id="UP000001396"/>
    </source>
</evidence>
<keyword evidence="2" id="KW-1185">Reference proteome</keyword>
<proteinExistence type="predicted"/>
<accession>D3B3Y3</accession>
<organism evidence="1 2">
    <name type="scientific">Heterostelium pallidum (strain ATCC 26659 / Pp 5 / PN500)</name>
    <name type="common">Cellular slime mold</name>
    <name type="synonym">Polysphondylium pallidum</name>
    <dbReference type="NCBI Taxonomy" id="670386"/>
    <lineage>
        <taxon>Eukaryota</taxon>
        <taxon>Amoebozoa</taxon>
        <taxon>Evosea</taxon>
        <taxon>Eumycetozoa</taxon>
        <taxon>Dictyostelia</taxon>
        <taxon>Acytosteliales</taxon>
        <taxon>Acytosteliaceae</taxon>
        <taxon>Heterostelium</taxon>
    </lineage>
</organism>
<comment type="caution">
    <text evidence="1">The sequence shown here is derived from an EMBL/GenBank/DDBJ whole genome shotgun (WGS) entry which is preliminary data.</text>
</comment>
<protein>
    <submittedName>
        <fullName evidence="1">Uncharacterized protein</fullName>
    </submittedName>
</protein>
<name>D3B3Y3_HETP5</name>
<dbReference type="Proteomes" id="UP000001396">
    <property type="component" value="Unassembled WGS sequence"/>
</dbReference>
<dbReference type="GeneID" id="31358627"/>
<evidence type="ECO:0000313" key="1">
    <source>
        <dbReference type="EMBL" id="EFA84031.1"/>
    </source>
</evidence>
<dbReference type="OMA" id="NICVEDR"/>
<dbReference type="RefSeq" id="XP_020436148.1">
    <property type="nucleotide sequence ID" value="XM_020574076.1"/>
</dbReference>
<dbReference type="EMBL" id="ADBJ01000010">
    <property type="protein sequence ID" value="EFA84031.1"/>
    <property type="molecule type" value="Genomic_DNA"/>
</dbReference>
<reference evidence="1 2" key="1">
    <citation type="journal article" date="2011" name="Genome Res.">
        <title>Phylogeny-wide analysis of social amoeba genomes highlights ancient origins for complex intercellular communication.</title>
        <authorList>
            <person name="Heidel A.J."/>
            <person name="Lawal H.M."/>
            <person name="Felder M."/>
            <person name="Schilde C."/>
            <person name="Helps N.R."/>
            <person name="Tunggal B."/>
            <person name="Rivero F."/>
            <person name="John U."/>
            <person name="Schleicher M."/>
            <person name="Eichinger L."/>
            <person name="Platzer M."/>
            <person name="Noegel A.A."/>
            <person name="Schaap P."/>
            <person name="Gloeckner G."/>
        </authorList>
    </citation>
    <scope>NUCLEOTIDE SEQUENCE [LARGE SCALE GENOMIC DNA]</scope>
    <source>
        <strain evidence="2">ATCC 26659 / Pp 5 / PN500</strain>
    </source>
</reference>
<sequence>MGSSSSKADITKGRKDDVRVEDREKDVRIVEVWIALRTLDGFWCFGANHWSVILRLSNGQYVCSQKETQGFVWTTVWNSMRSAALSTWTNESNPTNRVRTSCYGYCDFSWHKFHDWVPLGDSYYLGLDDCQNFAREIVNMITDKSVGMFPLEDGPTFYP</sequence>
<dbReference type="InParanoid" id="D3B3Y3"/>
<gene>
    <name evidence="1" type="ORF">PPL_03104</name>
</gene>
<dbReference type="AlphaFoldDB" id="D3B3Y3"/>